<reference evidence="1" key="1">
    <citation type="submission" date="2014-09" db="EMBL/GenBank/DDBJ databases">
        <authorList>
            <person name="Magalhaes I.L.F."/>
            <person name="Oliveira U."/>
            <person name="Santos F.R."/>
            <person name="Vidigal T.H.D.A."/>
            <person name="Brescovit A.D."/>
            <person name="Santos A.J."/>
        </authorList>
    </citation>
    <scope>NUCLEOTIDE SEQUENCE</scope>
    <source>
        <tissue evidence="1">Shoot tissue taken approximately 20 cm above the soil surface</tissue>
    </source>
</reference>
<organism evidence="1">
    <name type="scientific">Arundo donax</name>
    <name type="common">Giant reed</name>
    <name type="synonym">Donax arundinaceus</name>
    <dbReference type="NCBI Taxonomy" id="35708"/>
    <lineage>
        <taxon>Eukaryota</taxon>
        <taxon>Viridiplantae</taxon>
        <taxon>Streptophyta</taxon>
        <taxon>Embryophyta</taxon>
        <taxon>Tracheophyta</taxon>
        <taxon>Spermatophyta</taxon>
        <taxon>Magnoliopsida</taxon>
        <taxon>Liliopsida</taxon>
        <taxon>Poales</taxon>
        <taxon>Poaceae</taxon>
        <taxon>PACMAD clade</taxon>
        <taxon>Arundinoideae</taxon>
        <taxon>Arundineae</taxon>
        <taxon>Arundo</taxon>
    </lineage>
</organism>
<dbReference type="AlphaFoldDB" id="A0A0A8ZAV1"/>
<sequence>MALLCMKVCFSFHETKLLNDKKNENSNMKL</sequence>
<accession>A0A0A8ZAV1</accession>
<dbReference type="EMBL" id="GBRH01263092">
    <property type="protein sequence ID" value="JAD34803.1"/>
    <property type="molecule type" value="Transcribed_RNA"/>
</dbReference>
<proteinExistence type="predicted"/>
<evidence type="ECO:0000313" key="1">
    <source>
        <dbReference type="EMBL" id="JAD34803.1"/>
    </source>
</evidence>
<protein>
    <submittedName>
        <fullName evidence="1">Uncharacterized protein</fullName>
    </submittedName>
</protein>
<reference evidence="1" key="2">
    <citation type="journal article" date="2015" name="Data Brief">
        <title>Shoot transcriptome of the giant reed, Arundo donax.</title>
        <authorList>
            <person name="Barrero R.A."/>
            <person name="Guerrero F.D."/>
            <person name="Moolhuijzen P."/>
            <person name="Goolsby J.A."/>
            <person name="Tidwell J."/>
            <person name="Bellgard S.E."/>
            <person name="Bellgard M.I."/>
        </authorList>
    </citation>
    <scope>NUCLEOTIDE SEQUENCE</scope>
    <source>
        <tissue evidence="1">Shoot tissue taken approximately 20 cm above the soil surface</tissue>
    </source>
</reference>
<name>A0A0A8ZAV1_ARUDO</name>